<dbReference type="InterPro" id="IPR032466">
    <property type="entry name" value="Metal_Hydrolase"/>
</dbReference>
<keyword evidence="2" id="KW-0378">Hydrolase</keyword>
<dbReference type="PANTHER" id="PTHR35563:SF2">
    <property type="entry name" value="BARREL METAL-DEPENDENT HYDROLASE, PUTATIVE (AFU_ORTHOLOGUE AFUA_1G16240)-RELATED"/>
    <property type="match status" value="1"/>
</dbReference>
<dbReference type="PANTHER" id="PTHR35563">
    <property type="entry name" value="BARREL METAL-DEPENDENT HYDROLASE, PUTATIVE (AFU_ORTHOLOGUE AFUA_1G16240)-RELATED"/>
    <property type="match status" value="1"/>
</dbReference>
<dbReference type="EMBL" id="CP015839">
    <property type="protein sequence ID" value="ANG64338.1"/>
    <property type="molecule type" value="Genomic_DNA"/>
</dbReference>
<protein>
    <submittedName>
        <fullName evidence="2">Amidohydrolase</fullName>
    </submittedName>
</protein>
<organism evidence="2 3">
    <name type="scientific">Marinobacterium aestuarii</name>
    <dbReference type="NCBI Taxonomy" id="1821621"/>
    <lineage>
        <taxon>Bacteria</taxon>
        <taxon>Pseudomonadati</taxon>
        <taxon>Pseudomonadota</taxon>
        <taxon>Gammaproteobacteria</taxon>
        <taxon>Oceanospirillales</taxon>
        <taxon>Oceanospirillaceae</taxon>
        <taxon>Marinobacterium</taxon>
    </lineage>
</organism>
<evidence type="ECO:0000259" key="1">
    <source>
        <dbReference type="Pfam" id="PF04909"/>
    </source>
</evidence>
<dbReference type="GO" id="GO:0016787">
    <property type="term" value="F:hydrolase activity"/>
    <property type="evidence" value="ECO:0007669"/>
    <property type="project" value="UniProtKB-KW"/>
</dbReference>
<accession>A0A1A9F374</accession>
<dbReference type="STRING" id="1821621.A8C75_18895"/>
<dbReference type="Pfam" id="PF04909">
    <property type="entry name" value="Amidohydro_2"/>
    <property type="match status" value="1"/>
</dbReference>
<keyword evidence="3" id="KW-1185">Reference proteome</keyword>
<dbReference type="Proteomes" id="UP000078070">
    <property type="component" value="Chromosome"/>
</dbReference>
<proteinExistence type="predicted"/>
<dbReference type="SUPFAM" id="SSF51556">
    <property type="entry name" value="Metallo-dependent hydrolases"/>
    <property type="match status" value="1"/>
</dbReference>
<dbReference type="InterPro" id="IPR052358">
    <property type="entry name" value="Aro_Compnd_Degr_Hydrolases"/>
</dbReference>
<dbReference type="Gene3D" id="3.20.20.140">
    <property type="entry name" value="Metal-dependent hydrolases"/>
    <property type="match status" value="1"/>
</dbReference>
<name>A0A1A9F374_9GAMM</name>
<sequence length="283" mass="30964">MPRQLEGCAPLVRLPANSVDTHMHVYSPLYPQQTPGPLIPADCPGLDDYRLVQRRLGLQQVVIVQANAYGNDNRCMLDALDILGAQARGVVVVTPDTPESELVSMHELGARGARIMQLTGGAVGLEHLLAVNARIREFGWHCIVQFDGREILGHVPLLAQVDNPFVIDHIGKYLGPVTPESAEFKALLKLLDRGNCYVKIAGCYESSHTGGPDYADTAALTRALIAHAPERVLWASNWPHVSQTVEGAPDDAALLDTVCGWMGDDETLQRVFVQNPRELYDFS</sequence>
<reference evidence="2 3" key="2">
    <citation type="journal article" date="2018" name="Int. J. Syst. Evol. Microbiol.">
        <title>Marinobacterium aestuarii sp. nov., a benzene-degrading marine bacterium isolated from estuary sediment.</title>
        <authorList>
            <person name="Bae S.S."/>
            <person name="Jung J."/>
            <person name="Chung D."/>
            <person name="Baek K."/>
        </authorList>
    </citation>
    <scope>NUCLEOTIDE SEQUENCE [LARGE SCALE GENOMIC DNA]</scope>
    <source>
        <strain evidence="2 3">ST58-10</strain>
    </source>
</reference>
<gene>
    <name evidence="2" type="ORF">A8C75_18895</name>
</gene>
<feature type="domain" description="Amidohydrolase-related" evidence="1">
    <location>
        <begin position="19"/>
        <end position="282"/>
    </location>
</feature>
<reference evidence="3" key="1">
    <citation type="submission" date="2016-05" db="EMBL/GenBank/DDBJ databases">
        <authorList>
            <person name="Baek K."/>
            <person name="Yang S.-J."/>
        </authorList>
    </citation>
    <scope>NUCLEOTIDE SEQUENCE [LARGE SCALE GENOMIC DNA]</scope>
    <source>
        <strain evidence="3">ST58-10</strain>
    </source>
</reference>
<dbReference type="AlphaFoldDB" id="A0A1A9F374"/>
<dbReference type="KEGG" id="mars:A8C75_18895"/>
<evidence type="ECO:0000313" key="2">
    <source>
        <dbReference type="EMBL" id="ANG64338.1"/>
    </source>
</evidence>
<evidence type="ECO:0000313" key="3">
    <source>
        <dbReference type="Proteomes" id="UP000078070"/>
    </source>
</evidence>
<dbReference type="OrthoDB" id="9787654at2"/>
<dbReference type="RefSeq" id="WP_067385854.1">
    <property type="nucleotide sequence ID" value="NZ_CP015839.1"/>
</dbReference>
<dbReference type="InterPro" id="IPR006680">
    <property type="entry name" value="Amidohydro-rel"/>
</dbReference>